<dbReference type="Gene3D" id="1.10.4100.10">
    <property type="entry name" value="2-methylcitrate dehydratase PrpD"/>
    <property type="match status" value="1"/>
</dbReference>
<dbReference type="InterPro" id="IPR042183">
    <property type="entry name" value="MmgE/PrpD_sf_1"/>
</dbReference>
<dbReference type="PANTHER" id="PTHR16943:SF8">
    <property type="entry name" value="2-METHYLCITRATE DEHYDRATASE"/>
    <property type="match status" value="1"/>
</dbReference>
<evidence type="ECO:0000259" key="4">
    <source>
        <dbReference type="Pfam" id="PF19305"/>
    </source>
</evidence>
<dbReference type="InterPro" id="IPR042188">
    <property type="entry name" value="MmgE/PrpD_sf_2"/>
</dbReference>
<reference evidence="5" key="1">
    <citation type="submission" date="2023-01" db="EMBL/GenBank/DDBJ databases">
        <authorList>
            <person name="Piombo E."/>
        </authorList>
    </citation>
    <scope>NUCLEOTIDE SEQUENCE</scope>
</reference>
<dbReference type="Pfam" id="PF19305">
    <property type="entry name" value="MmgE_PrpD_C"/>
    <property type="match status" value="1"/>
</dbReference>
<dbReference type="SUPFAM" id="SSF103378">
    <property type="entry name" value="2-methylcitrate dehydratase PrpD"/>
    <property type="match status" value="1"/>
</dbReference>
<evidence type="ECO:0000313" key="5">
    <source>
        <dbReference type="EMBL" id="CAI6080387.1"/>
    </source>
</evidence>
<feature type="domain" description="MmgE/PrpD N-terminal" evidence="3">
    <location>
        <begin position="5"/>
        <end position="253"/>
    </location>
</feature>
<accession>A0AA35PYJ0</accession>
<dbReference type="InterPro" id="IPR045336">
    <property type="entry name" value="MmgE_PrpD_N"/>
</dbReference>
<gene>
    <name evidence="5" type="ORF">CCHLO57077_00003712</name>
</gene>
<organism evidence="5 6">
    <name type="scientific">Clonostachys chloroleuca</name>
    <dbReference type="NCBI Taxonomy" id="1926264"/>
    <lineage>
        <taxon>Eukaryota</taxon>
        <taxon>Fungi</taxon>
        <taxon>Dikarya</taxon>
        <taxon>Ascomycota</taxon>
        <taxon>Pezizomycotina</taxon>
        <taxon>Sordariomycetes</taxon>
        <taxon>Hypocreomycetidae</taxon>
        <taxon>Hypocreales</taxon>
        <taxon>Bionectriaceae</taxon>
        <taxon>Clonostachys</taxon>
    </lineage>
</organism>
<evidence type="ECO:0000256" key="1">
    <source>
        <dbReference type="ARBA" id="ARBA00006174"/>
    </source>
</evidence>
<comment type="similarity">
    <text evidence="1">Belongs to the PrpD family.</text>
</comment>
<dbReference type="InterPro" id="IPR045337">
    <property type="entry name" value="MmgE_PrpD_C"/>
</dbReference>
<dbReference type="Proteomes" id="UP001160390">
    <property type="component" value="Unassembled WGS sequence"/>
</dbReference>
<sequence length="456" mass="48858">MATKTLATWALALQFSNLTTPVIEIAVNSVSNWAGCAIAGYEQPASVHAMDAILPFVVPQGNSTILGTDLSVDAQTAAFINGIASHADDYDDTHRDNPIHPSGPVMSALLAVAEWKSSINGEEFLAAFVAGVEAECKIGVAVFPEHYNVGWHSLLTFPLDITSTVGTVGAAVAVGKILGLDVAQLQQAISIASVQVIGMHESFGTETKPFHVGRAAQAGLLSAVLAKAGLTGSLEGLEAERGWSHVVSARENLTAEIDTLGSVWEISLNTFKPFPCDRIMHAAIDGWIQIHDQAVQKQLDVTKITNVTARCHPRVLFLTDDPEPTTGLAGKFSVYHAAAVSLLFGQATPIQFTDEAVQNSTVVALREKVKVTSDDAVEEHESFVAVEFEDGTKLEVHVEHALGSYENPLTTEQLKEKFLDQVGRVIGEDRATKAYQSFSNIVNSTDVADLVKEYKD</sequence>
<dbReference type="Pfam" id="PF03972">
    <property type="entry name" value="MmgE_PrpD_N"/>
    <property type="match status" value="1"/>
</dbReference>
<protein>
    <submittedName>
        <fullName evidence="5">Uncharacterized protein</fullName>
    </submittedName>
</protein>
<evidence type="ECO:0000259" key="3">
    <source>
        <dbReference type="Pfam" id="PF03972"/>
    </source>
</evidence>
<dbReference type="AlphaFoldDB" id="A0AA35PYJ0"/>
<feature type="signal peptide" evidence="2">
    <location>
        <begin position="1"/>
        <end position="21"/>
    </location>
</feature>
<dbReference type="InterPro" id="IPR036148">
    <property type="entry name" value="MmgE/PrpD_sf"/>
</dbReference>
<proteinExistence type="inferred from homology"/>
<name>A0AA35PYJ0_9HYPO</name>
<keyword evidence="6" id="KW-1185">Reference proteome</keyword>
<evidence type="ECO:0000256" key="2">
    <source>
        <dbReference type="SAM" id="SignalP"/>
    </source>
</evidence>
<feature type="chain" id="PRO_5041265390" evidence="2">
    <location>
        <begin position="22"/>
        <end position="456"/>
    </location>
</feature>
<comment type="caution">
    <text evidence="5">The sequence shown here is derived from an EMBL/GenBank/DDBJ whole genome shotgun (WGS) entry which is preliminary data.</text>
</comment>
<feature type="domain" description="MmgE/PrpD C-terminal" evidence="4">
    <location>
        <begin position="274"/>
        <end position="432"/>
    </location>
</feature>
<dbReference type="Gene3D" id="3.30.1330.120">
    <property type="entry name" value="2-methylcitrate dehydratase PrpD"/>
    <property type="match status" value="1"/>
</dbReference>
<dbReference type="EMBL" id="CABFNP030000705">
    <property type="protein sequence ID" value="CAI6080387.1"/>
    <property type="molecule type" value="Genomic_DNA"/>
</dbReference>
<keyword evidence="2" id="KW-0732">Signal</keyword>
<evidence type="ECO:0000313" key="6">
    <source>
        <dbReference type="Proteomes" id="UP001160390"/>
    </source>
</evidence>
<dbReference type="PANTHER" id="PTHR16943">
    <property type="entry name" value="2-METHYLCITRATE DEHYDRATASE-RELATED"/>
    <property type="match status" value="1"/>
</dbReference>
<dbReference type="InterPro" id="IPR005656">
    <property type="entry name" value="MmgE_PrpD"/>
</dbReference>
<dbReference type="GO" id="GO:0016829">
    <property type="term" value="F:lyase activity"/>
    <property type="evidence" value="ECO:0007669"/>
    <property type="project" value="InterPro"/>
</dbReference>